<evidence type="ECO:0000256" key="12">
    <source>
        <dbReference type="ARBA" id="ARBA00022825"/>
    </source>
</evidence>
<evidence type="ECO:0000256" key="7">
    <source>
        <dbReference type="ARBA" id="ARBA00022670"/>
    </source>
</evidence>
<comment type="subcellular location">
    <subcellularLocation>
        <location evidence="3">Periplasm</location>
    </subcellularLocation>
</comment>
<evidence type="ECO:0000256" key="13">
    <source>
        <dbReference type="ARBA" id="ARBA00023016"/>
    </source>
</evidence>
<keyword evidence="8 17" id="KW-0732">Signal</keyword>
<feature type="active site" description="Charge relay system" evidence="15">
    <location>
        <position position="213"/>
    </location>
</feature>
<dbReference type="InterPro" id="IPR011782">
    <property type="entry name" value="Pept_S1C_Do"/>
</dbReference>
<feature type="binding site" evidence="16">
    <location>
        <position position="140"/>
    </location>
    <ligand>
        <name>substrate</name>
    </ligand>
</feature>
<dbReference type="InterPro" id="IPR009003">
    <property type="entry name" value="Peptidase_S1_PA"/>
</dbReference>
<reference evidence="20" key="2">
    <citation type="journal article" date="2016" name="Genome Announc.">
        <title>Draft Genome Sequences of Two Novel Amoeba-Resistant Intranuclear Bacteria, 'Candidatus Berkiella cookevillensis' and 'Candidatus Berkiella aquae'.</title>
        <authorList>
            <person name="Mehari Y.T."/>
            <person name="Arivett B.A."/>
            <person name="Farone A.L."/>
            <person name="Gunderson J.H."/>
            <person name="Farone M.B."/>
        </authorList>
    </citation>
    <scope>NUCLEOTIDE SEQUENCE</scope>
    <source>
        <strain evidence="20">HT99</strain>
    </source>
</reference>
<evidence type="ECO:0000256" key="9">
    <source>
        <dbReference type="ARBA" id="ARBA00022737"/>
    </source>
</evidence>
<feature type="binding site" evidence="16">
    <location>
        <begin position="211"/>
        <end position="213"/>
    </location>
    <ligand>
        <name>substrate</name>
    </ligand>
</feature>
<dbReference type="EMBL" id="LKAJ01000006">
    <property type="protein sequence ID" value="KRG21253.1"/>
    <property type="molecule type" value="Genomic_DNA"/>
</dbReference>
<evidence type="ECO:0000259" key="18">
    <source>
        <dbReference type="PROSITE" id="PS50106"/>
    </source>
</evidence>
<evidence type="ECO:0000256" key="8">
    <source>
        <dbReference type="ARBA" id="ARBA00022729"/>
    </source>
</evidence>
<reference evidence="20" key="3">
    <citation type="submission" date="2021-06" db="EMBL/GenBank/DDBJ databases">
        <title>Genomic Description and Analysis of Intracellular Bacteria, Candidatus Berkiella cookevillensis and Candidatus Berkiella aquae.</title>
        <authorList>
            <person name="Kidane D.T."/>
            <person name="Mehari Y.T."/>
            <person name="Rice F.C."/>
            <person name="Arivett B.A."/>
            <person name="Farone A.L."/>
            <person name="Berk S.G."/>
            <person name="Farone M.B."/>
        </authorList>
    </citation>
    <scope>NUCLEOTIDE SEQUENCE</scope>
    <source>
        <strain evidence="20">HT99</strain>
    </source>
</reference>
<dbReference type="GO" id="GO:0042597">
    <property type="term" value="C:periplasmic space"/>
    <property type="evidence" value="ECO:0007669"/>
    <property type="project" value="UniProtKB-SubCell"/>
</dbReference>
<feature type="chain" id="PRO_5043129686" description="Probable periplasmic serine endoprotease DegP-like" evidence="17">
    <location>
        <begin position="28"/>
        <end position="473"/>
    </location>
</feature>
<dbReference type="SUPFAM" id="SSF50156">
    <property type="entry name" value="PDZ domain-like"/>
    <property type="match status" value="2"/>
</dbReference>
<dbReference type="PANTHER" id="PTHR22939:SF130">
    <property type="entry name" value="PERIPLASMIC SERINE ENDOPROTEASE DEGP-LIKE-RELATED"/>
    <property type="match status" value="1"/>
</dbReference>
<keyword evidence="7 19" id="KW-0645">Protease</keyword>
<keyword evidence="10" id="KW-0574">Periplasm</keyword>
<feature type="domain" description="PDZ" evidence="18">
    <location>
        <begin position="269"/>
        <end position="348"/>
    </location>
</feature>
<sequence>MARIHHHLMMAVSLIAVSFTFSQNAIAGYPDFSPVIDKAGKSVVNVITTKEEATKLVPDNVRQDLEGTPLMDLLKQMYGDRLEEKLSGKGPSLGSGSIISEDGYIVTNFHVVEGASKIVIRLQDRREYPATLVGSDNGTDLALLKIDADRLAYLPYAATNATKVGQWVIAIGAPFGFENSVTVGVVSALGRSLGQERYVPFLQTDAAINPGNSGGPLLNENGELVGINSQIVSESGNYAGLSFAVPADVVKNVVEQLKARGSVARGWLGLAFQDLDRGLADSFGIKTAKGALISKVLPNSPAAKVGIKEGDVITEFNGREIIKATDLPPIVGLIPINSKVPMTVIRDHKEMKVSILLSKYTQQEGAAQAEGKKVSVGNKMDELQKGITVRELEDYEQSALSKDQTGVAVVYADAKPWATSGLRRGDIIVSVNSKKIDSAKDFYQLMREANKDKSIPLLVVRPGEMQHYIAVKF</sequence>
<evidence type="ECO:0000256" key="17">
    <source>
        <dbReference type="SAM" id="SignalP"/>
    </source>
</evidence>
<dbReference type="InterPro" id="IPR036034">
    <property type="entry name" value="PDZ_sf"/>
</dbReference>
<dbReference type="InterPro" id="IPR041489">
    <property type="entry name" value="PDZ_6"/>
</dbReference>
<dbReference type="Gene3D" id="2.30.42.10">
    <property type="match status" value="2"/>
</dbReference>
<proteinExistence type="inferred from homology"/>
<dbReference type="GO" id="GO:0006508">
    <property type="term" value="P:proteolysis"/>
    <property type="evidence" value="ECO:0007669"/>
    <property type="project" value="UniProtKB-KW"/>
</dbReference>
<dbReference type="PATRIC" id="fig|1590043.3.peg.1846"/>
<evidence type="ECO:0000313" key="20">
    <source>
        <dbReference type="EMBL" id="MCS5711081.1"/>
    </source>
</evidence>
<comment type="function">
    <text evidence="2">Might be efficient in the degradation of transiently denatured and unfolded proteins which accumulate in the periplasm following stress conditions.</text>
</comment>
<comment type="caution">
    <text evidence="19">The sequence shown here is derived from an EMBL/GenBank/DDBJ whole genome shotgun (WGS) entry which is preliminary data.</text>
</comment>
<feature type="active site" description="Charge relay system" evidence="15">
    <location>
        <position position="110"/>
    </location>
</feature>
<evidence type="ECO:0000313" key="19">
    <source>
        <dbReference type="EMBL" id="KRG21253.1"/>
    </source>
</evidence>
<feature type="binding site" evidence="16">
    <location>
        <position position="110"/>
    </location>
    <ligand>
        <name>substrate</name>
    </ligand>
</feature>
<dbReference type="GO" id="GO:0004252">
    <property type="term" value="F:serine-type endopeptidase activity"/>
    <property type="evidence" value="ECO:0007669"/>
    <property type="project" value="InterPro"/>
</dbReference>
<dbReference type="RefSeq" id="WP_083482883.1">
    <property type="nucleotide sequence ID" value="NZ_LKAJ02000001.1"/>
</dbReference>
<dbReference type="PRINTS" id="PR00834">
    <property type="entry name" value="PROTEASES2C"/>
</dbReference>
<keyword evidence="9" id="KW-0677">Repeat</keyword>
<evidence type="ECO:0000256" key="15">
    <source>
        <dbReference type="PIRSR" id="PIRSR611782-1"/>
    </source>
</evidence>
<gene>
    <name evidence="19" type="primary">mucD_1</name>
    <name evidence="20" type="ORF">HT99x_006530</name>
    <name evidence="19" type="ORF">HT99x_01809</name>
</gene>
<dbReference type="Pfam" id="PF13365">
    <property type="entry name" value="Trypsin_2"/>
    <property type="match status" value="1"/>
</dbReference>
<dbReference type="InterPro" id="IPR001940">
    <property type="entry name" value="Peptidase_S1C"/>
</dbReference>
<comment type="catalytic activity">
    <reaction evidence="1">
        <text>Acts on substrates that are at least partially unfolded. The cleavage site P1 residue is normally between a pair of hydrophobic residues, such as Val-|-Val.</text>
        <dbReference type="EC" id="3.4.21.107"/>
    </reaction>
</comment>
<dbReference type="AlphaFoldDB" id="A0A0Q9YKM8"/>
<dbReference type="STRING" id="295108.HT99x_01809"/>
<name>A0A0Q9YKM8_9GAMM</name>
<keyword evidence="12" id="KW-0720">Serine protease</keyword>
<comment type="similarity">
    <text evidence="4">Belongs to the peptidase S1C family.</text>
</comment>
<feature type="signal peptide" evidence="17">
    <location>
        <begin position="1"/>
        <end position="27"/>
    </location>
</feature>
<evidence type="ECO:0000256" key="2">
    <source>
        <dbReference type="ARBA" id="ARBA00002610"/>
    </source>
</evidence>
<organism evidence="19">
    <name type="scientific">Candidatus Berkiella aquae</name>
    <dbReference type="NCBI Taxonomy" id="295108"/>
    <lineage>
        <taxon>Bacteria</taxon>
        <taxon>Pseudomonadati</taxon>
        <taxon>Pseudomonadota</taxon>
        <taxon>Gammaproteobacteria</taxon>
        <taxon>Candidatus Berkiellales</taxon>
        <taxon>Candidatus Berkiellaceae</taxon>
        <taxon>Candidatus Berkiella</taxon>
    </lineage>
</organism>
<evidence type="ECO:0000256" key="11">
    <source>
        <dbReference type="ARBA" id="ARBA00022801"/>
    </source>
</evidence>
<keyword evidence="21" id="KW-1185">Reference proteome</keyword>
<accession>A0A0Q9YKM8</accession>
<dbReference type="Proteomes" id="UP000051497">
    <property type="component" value="Unassembled WGS sequence"/>
</dbReference>
<dbReference type="SMART" id="SM00228">
    <property type="entry name" value="PDZ"/>
    <property type="match status" value="2"/>
</dbReference>
<dbReference type="EMBL" id="LKAJ02000001">
    <property type="protein sequence ID" value="MCS5711081.1"/>
    <property type="molecule type" value="Genomic_DNA"/>
</dbReference>
<reference evidence="19" key="1">
    <citation type="submission" date="2015-09" db="EMBL/GenBank/DDBJ databases">
        <title>Draft Genome Sequences of Two Novel Amoeba-resistant Intranuclear Bacteria, Candidatus Berkiella cookevillensis and Candidatus Berkiella aquae.</title>
        <authorList>
            <person name="Mehari Y.T."/>
            <person name="Arivett B.A."/>
            <person name="Farone A.L."/>
            <person name="Gunderson J.H."/>
            <person name="Farone M.B."/>
        </authorList>
    </citation>
    <scope>NUCLEOTIDE SEQUENCE [LARGE SCALE GENOMIC DNA]</scope>
    <source>
        <strain evidence="19">HT99</strain>
    </source>
</reference>
<dbReference type="PANTHER" id="PTHR22939">
    <property type="entry name" value="SERINE PROTEASE FAMILY S1C HTRA-RELATED"/>
    <property type="match status" value="1"/>
</dbReference>
<feature type="active site" description="Charge relay system" evidence="15">
    <location>
        <position position="140"/>
    </location>
</feature>
<evidence type="ECO:0000256" key="10">
    <source>
        <dbReference type="ARBA" id="ARBA00022764"/>
    </source>
</evidence>
<dbReference type="SUPFAM" id="SSF50494">
    <property type="entry name" value="Trypsin-like serine proteases"/>
    <property type="match status" value="1"/>
</dbReference>
<keyword evidence="13" id="KW-0346">Stress response</keyword>
<dbReference type="InterPro" id="IPR001478">
    <property type="entry name" value="PDZ"/>
</dbReference>
<evidence type="ECO:0000256" key="5">
    <source>
        <dbReference type="ARBA" id="ARBA00013035"/>
    </source>
</evidence>
<dbReference type="OrthoDB" id="9758917at2"/>
<dbReference type="Gene3D" id="2.40.10.120">
    <property type="match status" value="1"/>
</dbReference>
<dbReference type="CDD" id="cd10839">
    <property type="entry name" value="cpPDZ1_DegP-like"/>
    <property type="match status" value="1"/>
</dbReference>
<dbReference type="Pfam" id="PF13180">
    <property type="entry name" value="PDZ_2"/>
    <property type="match status" value="1"/>
</dbReference>
<evidence type="ECO:0000256" key="4">
    <source>
        <dbReference type="ARBA" id="ARBA00010541"/>
    </source>
</evidence>
<evidence type="ECO:0000256" key="6">
    <source>
        <dbReference type="ARBA" id="ARBA00013958"/>
    </source>
</evidence>
<dbReference type="Pfam" id="PF17820">
    <property type="entry name" value="PDZ_6"/>
    <property type="match status" value="1"/>
</dbReference>
<evidence type="ECO:0000256" key="14">
    <source>
        <dbReference type="ARBA" id="ARBA00032850"/>
    </source>
</evidence>
<evidence type="ECO:0000256" key="3">
    <source>
        <dbReference type="ARBA" id="ARBA00004418"/>
    </source>
</evidence>
<evidence type="ECO:0000313" key="21">
    <source>
        <dbReference type="Proteomes" id="UP000051497"/>
    </source>
</evidence>
<dbReference type="NCBIfam" id="TIGR02037">
    <property type="entry name" value="degP_htrA_DO"/>
    <property type="match status" value="1"/>
</dbReference>
<dbReference type="EC" id="3.4.21.107" evidence="5"/>
<evidence type="ECO:0000256" key="16">
    <source>
        <dbReference type="PIRSR" id="PIRSR611782-2"/>
    </source>
</evidence>
<evidence type="ECO:0000256" key="1">
    <source>
        <dbReference type="ARBA" id="ARBA00001772"/>
    </source>
</evidence>
<keyword evidence="11 19" id="KW-0378">Hydrolase</keyword>
<dbReference type="PROSITE" id="PS50106">
    <property type="entry name" value="PDZ"/>
    <property type="match status" value="1"/>
</dbReference>
<protein>
    <recommendedName>
        <fullName evidence="6">Probable periplasmic serine endoprotease DegP-like</fullName>
        <ecNumber evidence="5">3.4.21.107</ecNumber>
    </recommendedName>
    <alternativeName>
        <fullName evidence="14">Protease Do</fullName>
    </alternativeName>
</protein>